<evidence type="ECO:0000313" key="5">
    <source>
        <dbReference type="Proteomes" id="UP000004947"/>
    </source>
</evidence>
<comment type="caution">
    <text evidence="4">The sequence shown here is derived from an EMBL/GenBank/DDBJ whole genome shotgun (WGS) entry which is preliminary data.</text>
</comment>
<reference evidence="4 5" key="1">
    <citation type="journal article" date="2010" name="J. Bacteriol.">
        <title>Genome sequence of Lentisphaera araneosa HTCC2155T, the type species of the order Lentisphaerales in the phylum Lentisphaerae.</title>
        <authorList>
            <person name="Thrash J.C."/>
            <person name="Cho J.C."/>
            <person name="Vergin K.L."/>
            <person name="Morris R.M."/>
            <person name="Giovannoni S.J."/>
        </authorList>
    </citation>
    <scope>NUCLEOTIDE SEQUENCE [LARGE SCALE GENOMIC DNA]</scope>
    <source>
        <strain evidence="4 5">HTCC2155</strain>
    </source>
</reference>
<gene>
    <name evidence="4" type="ORF">LNTAR_21955</name>
</gene>
<sequence>MNKLMMMFMLLFVSSGLAFANQTKFDSAELKVVYEEEEEHEDEDDDHEDDDHEEHEDEDDDHEDDDHEEFNEEEFNVFLKEHFGFAKQLWEAADEDDREDFIEEMEELYLEYIEHQQEPGAELMLKVEIMEVQSHLIGEMIRQAKSSEEKQQMSQKLAQHLNQLFDLKLRAYHREVEEMKQEIQEMQKMIEKRKRLKGKIIEMQMLKLTNEEELLEW</sequence>
<protein>
    <submittedName>
        <fullName evidence="4">RNA polymerase sigma factor</fullName>
    </submittedName>
</protein>
<accession>A6DSK2</accession>
<dbReference type="AlphaFoldDB" id="A6DSK2"/>
<evidence type="ECO:0000313" key="4">
    <source>
        <dbReference type="EMBL" id="EDM25355.1"/>
    </source>
</evidence>
<dbReference type="Proteomes" id="UP000004947">
    <property type="component" value="Unassembled WGS sequence"/>
</dbReference>
<keyword evidence="1" id="KW-0175">Coiled coil</keyword>
<keyword evidence="5" id="KW-1185">Reference proteome</keyword>
<feature type="compositionally biased region" description="Acidic residues" evidence="2">
    <location>
        <begin position="35"/>
        <end position="70"/>
    </location>
</feature>
<dbReference type="RefSeq" id="WP_007280811.1">
    <property type="nucleotide sequence ID" value="NZ_ABCK01000031.1"/>
</dbReference>
<proteinExistence type="predicted"/>
<feature type="chain" id="PRO_5002694340" evidence="3">
    <location>
        <begin position="21"/>
        <end position="217"/>
    </location>
</feature>
<dbReference type="STRING" id="313628.LNTAR_21955"/>
<feature type="region of interest" description="Disordered" evidence="2">
    <location>
        <begin position="30"/>
        <end position="70"/>
    </location>
</feature>
<keyword evidence="3" id="KW-0732">Signal</keyword>
<evidence type="ECO:0000256" key="2">
    <source>
        <dbReference type="SAM" id="MobiDB-lite"/>
    </source>
</evidence>
<feature type="signal peptide" evidence="3">
    <location>
        <begin position="1"/>
        <end position="20"/>
    </location>
</feature>
<feature type="coiled-coil region" evidence="1">
    <location>
        <begin position="162"/>
        <end position="199"/>
    </location>
</feature>
<dbReference type="EMBL" id="ABCK01000031">
    <property type="protein sequence ID" value="EDM25355.1"/>
    <property type="molecule type" value="Genomic_DNA"/>
</dbReference>
<evidence type="ECO:0000256" key="3">
    <source>
        <dbReference type="SAM" id="SignalP"/>
    </source>
</evidence>
<organism evidence="4 5">
    <name type="scientific">Lentisphaera araneosa HTCC2155</name>
    <dbReference type="NCBI Taxonomy" id="313628"/>
    <lineage>
        <taxon>Bacteria</taxon>
        <taxon>Pseudomonadati</taxon>
        <taxon>Lentisphaerota</taxon>
        <taxon>Lentisphaeria</taxon>
        <taxon>Lentisphaerales</taxon>
        <taxon>Lentisphaeraceae</taxon>
        <taxon>Lentisphaera</taxon>
    </lineage>
</organism>
<evidence type="ECO:0000256" key="1">
    <source>
        <dbReference type="SAM" id="Coils"/>
    </source>
</evidence>
<name>A6DSK2_9BACT</name>